<dbReference type="InterPro" id="IPR003656">
    <property type="entry name" value="Znf_BED"/>
</dbReference>
<evidence type="ECO:0000256" key="8">
    <source>
        <dbReference type="PROSITE-ProRule" id="PRU00027"/>
    </source>
</evidence>
<dbReference type="GO" id="GO:0009791">
    <property type="term" value="P:post-embryonic development"/>
    <property type="evidence" value="ECO:0007669"/>
    <property type="project" value="UniProtKB-ARBA"/>
</dbReference>
<feature type="domain" description="BED-type" evidence="10">
    <location>
        <begin position="45"/>
        <end position="105"/>
    </location>
</feature>
<sequence>MESSGEIFDSEVESSSQGDANSHTGEENHENNDDDGQNNDDDSKKKRSPIWNHFSIFTDKDGKTYARCKQSPCTKQYLISGKSNSSTGNLIRHLENKHPGIYSTKTDQDETFVFKQEKFRQALLKWVVMCGQPFSAPKDQAFVDLMKCLNPLARIVCDKTIRADLMVEYERKVEELKTELAAVPGKISITLDGWTSKHGLPFLAIRGYWVDEQWQLKSKLLDFAYIEGNHDGRNHSIILSECLRRLNVRFSEILGITADNASSNDKLFDWLDSCGVSAVTSQIRCLAHVINLAVQDMLAALKVPSDCDPEYDESLENE</sequence>
<name>A0A9Q0NE72_9DIPT</name>
<evidence type="ECO:0000313" key="12">
    <source>
        <dbReference type="Proteomes" id="UP001151699"/>
    </source>
</evidence>
<dbReference type="OrthoDB" id="7765161at2759"/>
<evidence type="ECO:0000256" key="5">
    <source>
        <dbReference type="ARBA" id="ARBA00023015"/>
    </source>
</evidence>
<dbReference type="InterPro" id="IPR012337">
    <property type="entry name" value="RNaseH-like_sf"/>
</dbReference>
<dbReference type="SMART" id="SM00614">
    <property type="entry name" value="ZnF_BED"/>
    <property type="match status" value="1"/>
</dbReference>
<comment type="caution">
    <text evidence="11">The sequence shown here is derived from an EMBL/GenBank/DDBJ whole genome shotgun (WGS) entry which is preliminary data.</text>
</comment>
<dbReference type="AlphaFoldDB" id="A0A9Q0NE72"/>
<keyword evidence="6" id="KW-0804">Transcription</keyword>
<evidence type="ECO:0000256" key="3">
    <source>
        <dbReference type="ARBA" id="ARBA00022771"/>
    </source>
</evidence>
<evidence type="ECO:0000256" key="6">
    <source>
        <dbReference type="ARBA" id="ARBA00023163"/>
    </source>
</evidence>
<evidence type="ECO:0000256" key="2">
    <source>
        <dbReference type="ARBA" id="ARBA00022723"/>
    </source>
</evidence>
<proteinExistence type="predicted"/>
<feature type="region of interest" description="Disordered" evidence="9">
    <location>
        <begin position="1"/>
        <end position="47"/>
    </location>
</feature>
<accession>A0A9Q0NE72</accession>
<evidence type="ECO:0000256" key="1">
    <source>
        <dbReference type="ARBA" id="ARBA00004123"/>
    </source>
</evidence>
<keyword evidence="5" id="KW-0805">Transcription regulation</keyword>
<dbReference type="Pfam" id="PF02892">
    <property type="entry name" value="zf-BED"/>
    <property type="match status" value="1"/>
</dbReference>
<protein>
    <submittedName>
        <fullName evidence="11">Zinc finger BED domain-containing protein RICESLEEPER 2</fullName>
    </submittedName>
</protein>
<dbReference type="EMBL" id="WJQU01000001">
    <property type="protein sequence ID" value="KAJ6647836.1"/>
    <property type="molecule type" value="Genomic_DNA"/>
</dbReference>
<dbReference type="SUPFAM" id="SSF57667">
    <property type="entry name" value="beta-beta-alpha zinc fingers"/>
    <property type="match status" value="1"/>
</dbReference>
<evidence type="ECO:0000256" key="9">
    <source>
        <dbReference type="SAM" id="MobiDB-lite"/>
    </source>
</evidence>
<dbReference type="InterPro" id="IPR052035">
    <property type="entry name" value="ZnF_BED_domain_contain"/>
</dbReference>
<dbReference type="GO" id="GO:0008270">
    <property type="term" value="F:zinc ion binding"/>
    <property type="evidence" value="ECO:0007669"/>
    <property type="project" value="UniProtKB-KW"/>
</dbReference>
<dbReference type="SUPFAM" id="SSF53098">
    <property type="entry name" value="Ribonuclease H-like"/>
    <property type="match status" value="1"/>
</dbReference>
<dbReference type="PANTHER" id="PTHR46481:SF10">
    <property type="entry name" value="ZINC FINGER BED DOMAIN-CONTAINING PROTEIN 39"/>
    <property type="match status" value="1"/>
</dbReference>
<comment type="subcellular location">
    <subcellularLocation>
        <location evidence="1">Nucleus</location>
    </subcellularLocation>
</comment>
<organism evidence="11 12">
    <name type="scientific">Pseudolycoriella hygida</name>
    <dbReference type="NCBI Taxonomy" id="35572"/>
    <lineage>
        <taxon>Eukaryota</taxon>
        <taxon>Metazoa</taxon>
        <taxon>Ecdysozoa</taxon>
        <taxon>Arthropoda</taxon>
        <taxon>Hexapoda</taxon>
        <taxon>Insecta</taxon>
        <taxon>Pterygota</taxon>
        <taxon>Neoptera</taxon>
        <taxon>Endopterygota</taxon>
        <taxon>Diptera</taxon>
        <taxon>Nematocera</taxon>
        <taxon>Sciaroidea</taxon>
        <taxon>Sciaridae</taxon>
        <taxon>Pseudolycoriella</taxon>
    </lineage>
</organism>
<feature type="non-terminal residue" evidence="11">
    <location>
        <position position="1"/>
    </location>
</feature>
<keyword evidence="2" id="KW-0479">Metal-binding</keyword>
<dbReference type="GO" id="GO:0003677">
    <property type="term" value="F:DNA binding"/>
    <property type="evidence" value="ECO:0007669"/>
    <property type="project" value="InterPro"/>
</dbReference>
<dbReference type="PROSITE" id="PS50808">
    <property type="entry name" value="ZF_BED"/>
    <property type="match status" value="1"/>
</dbReference>
<dbReference type="GO" id="GO:0005634">
    <property type="term" value="C:nucleus"/>
    <property type="evidence" value="ECO:0007669"/>
    <property type="project" value="UniProtKB-SubCell"/>
</dbReference>
<gene>
    <name evidence="11" type="ORF">Bhyg_03059</name>
</gene>
<feature type="compositionally biased region" description="Polar residues" evidence="9">
    <location>
        <begin position="13"/>
        <end position="23"/>
    </location>
</feature>
<reference evidence="11" key="1">
    <citation type="submission" date="2022-07" db="EMBL/GenBank/DDBJ databases">
        <authorList>
            <person name="Trinca V."/>
            <person name="Uliana J.V.C."/>
            <person name="Torres T.T."/>
            <person name="Ward R.J."/>
            <person name="Monesi N."/>
        </authorList>
    </citation>
    <scope>NUCLEOTIDE SEQUENCE</scope>
    <source>
        <strain evidence="11">HSMRA1968</strain>
        <tissue evidence="11">Whole embryos</tissue>
    </source>
</reference>
<keyword evidence="4" id="KW-0862">Zinc</keyword>
<evidence type="ECO:0000256" key="7">
    <source>
        <dbReference type="ARBA" id="ARBA00023242"/>
    </source>
</evidence>
<keyword evidence="12" id="KW-1185">Reference proteome</keyword>
<dbReference type="PANTHER" id="PTHR46481">
    <property type="entry name" value="ZINC FINGER BED DOMAIN-CONTAINING PROTEIN 4"/>
    <property type="match status" value="1"/>
</dbReference>
<evidence type="ECO:0000313" key="11">
    <source>
        <dbReference type="EMBL" id="KAJ6647836.1"/>
    </source>
</evidence>
<dbReference type="Proteomes" id="UP001151699">
    <property type="component" value="Chromosome A"/>
</dbReference>
<keyword evidence="7" id="KW-0539">Nucleus</keyword>
<keyword evidence="3 8" id="KW-0863">Zinc-finger</keyword>
<evidence type="ECO:0000259" key="10">
    <source>
        <dbReference type="PROSITE" id="PS50808"/>
    </source>
</evidence>
<evidence type="ECO:0000256" key="4">
    <source>
        <dbReference type="ARBA" id="ARBA00022833"/>
    </source>
</evidence>
<dbReference type="InterPro" id="IPR036236">
    <property type="entry name" value="Znf_C2H2_sf"/>
</dbReference>